<name>A0A2T6ZXU3_TUBBO</name>
<dbReference type="Proteomes" id="UP000244722">
    <property type="component" value="Unassembled WGS sequence"/>
</dbReference>
<evidence type="ECO:0000313" key="3">
    <source>
        <dbReference type="Proteomes" id="UP000244722"/>
    </source>
</evidence>
<dbReference type="AlphaFoldDB" id="A0A2T6ZXU3"/>
<keyword evidence="3" id="KW-1185">Reference proteome</keyword>
<dbReference type="EMBL" id="NESQ01000069">
    <property type="protein sequence ID" value="PUU80235.1"/>
    <property type="molecule type" value="Genomic_DNA"/>
</dbReference>
<evidence type="ECO:0000256" key="1">
    <source>
        <dbReference type="SAM" id="MobiDB-lite"/>
    </source>
</evidence>
<proteinExistence type="predicted"/>
<feature type="region of interest" description="Disordered" evidence="1">
    <location>
        <begin position="1"/>
        <end position="31"/>
    </location>
</feature>
<reference evidence="2 3" key="1">
    <citation type="submission" date="2017-04" db="EMBL/GenBank/DDBJ databases">
        <title>Draft genome sequence of Tuber borchii Vittad., a whitish edible truffle.</title>
        <authorList>
            <consortium name="DOE Joint Genome Institute"/>
            <person name="Murat C."/>
            <person name="Kuo A."/>
            <person name="Barry K.W."/>
            <person name="Clum A."/>
            <person name="Dockter R.B."/>
            <person name="Fauchery L."/>
            <person name="Iotti M."/>
            <person name="Kohler A."/>
            <person name="Labutti K."/>
            <person name="Lindquist E.A."/>
            <person name="Lipzen A."/>
            <person name="Ohm R.A."/>
            <person name="Wang M."/>
            <person name="Grigoriev I.V."/>
            <person name="Zambonelli A."/>
            <person name="Martin F.M."/>
        </authorList>
    </citation>
    <scope>NUCLEOTIDE SEQUENCE [LARGE SCALE GENOMIC DNA]</scope>
    <source>
        <strain evidence="2 3">Tbo3840</strain>
    </source>
</reference>
<sequence>MPIFQSSAEIEKKEKERRRAKREERKERKKRIREQDKLILELTKRAEKSEAECEKEKKGKEEYLAEKEGYLAKKEEYLAEKEGYLACVTAMIPVVAGVIFREYYSKIRVGPSKCSHADHAKWIHNLQERFWDFGCEKPEDVDDFSELPPGPPLCSVHSYQGPWVSTMAERNTAAHTIGGQHVIAILPHCDPKLRGVLERAFKFLWEVSVDEWEKATPDRKDRTFSR</sequence>
<evidence type="ECO:0000313" key="2">
    <source>
        <dbReference type="EMBL" id="PUU80235.1"/>
    </source>
</evidence>
<accession>A0A2T6ZXU3</accession>
<dbReference type="OrthoDB" id="5488669at2759"/>
<comment type="caution">
    <text evidence="2">The sequence shown here is derived from an EMBL/GenBank/DDBJ whole genome shotgun (WGS) entry which is preliminary data.</text>
</comment>
<organism evidence="2 3">
    <name type="scientific">Tuber borchii</name>
    <name type="common">White truffle</name>
    <dbReference type="NCBI Taxonomy" id="42251"/>
    <lineage>
        <taxon>Eukaryota</taxon>
        <taxon>Fungi</taxon>
        <taxon>Dikarya</taxon>
        <taxon>Ascomycota</taxon>
        <taxon>Pezizomycotina</taxon>
        <taxon>Pezizomycetes</taxon>
        <taxon>Pezizales</taxon>
        <taxon>Tuberaceae</taxon>
        <taxon>Tuber</taxon>
    </lineage>
</organism>
<gene>
    <name evidence="2" type="ORF">B9Z19DRAFT_1063588</name>
</gene>
<protein>
    <submittedName>
        <fullName evidence="2">Uncharacterized protein</fullName>
    </submittedName>
</protein>